<dbReference type="OrthoDB" id="9802281at2"/>
<dbReference type="InterPro" id="IPR002701">
    <property type="entry name" value="CM_II_prokaryot"/>
</dbReference>
<comment type="caution">
    <text evidence="4">The sequence shown here is derived from an EMBL/GenBank/DDBJ whole genome shotgun (WGS) entry which is preliminary data.</text>
</comment>
<protein>
    <recommendedName>
        <fullName evidence="1">chorismate mutase</fullName>
        <ecNumber evidence="1">5.4.99.5</ecNumber>
    </recommendedName>
</protein>
<feature type="domain" description="Chorismate mutase" evidence="3">
    <location>
        <begin position="1"/>
        <end position="87"/>
    </location>
</feature>
<evidence type="ECO:0000313" key="5">
    <source>
        <dbReference type="Proteomes" id="UP000292583"/>
    </source>
</evidence>
<dbReference type="GO" id="GO:0009094">
    <property type="term" value="P:L-phenylalanine biosynthetic process"/>
    <property type="evidence" value="ECO:0007669"/>
    <property type="project" value="InterPro"/>
</dbReference>
<dbReference type="PANTHER" id="PTHR38041">
    <property type="entry name" value="CHORISMATE MUTASE"/>
    <property type="match status" value="1"/>
</dbReference>
<dbReference type="InterPro" id="IPR010957">
    <property type="entry name" value="G/b/e-P-prot_chorismate_mutase"/>
</dbReference>
<dbReference type="Gene3D" id="1.20.59.10">
    <property type="entry name" value="Chorismate mutase"/>
    <property type="match status" value="1"/>
</dbReference>
<dbReference type="InterPro" id="IPR036979">
    <property type="entry name" value="CM_dom_sf"/>
</dbReference>
<dbReference type="EMBL" id="QPGR01000003">
    <property type="protein sequence ID" value="TBR81809.1"/>
    <property type="molecule type" value="Genomic_DNA"/>
</dbReference>
<dbReference type="PANTHER" id="PTHR38041:SF1">
    <property type="entry name" value="CHORISMATE MUTASE"/>
    <property type="match status" value="1"/>
</dbReference>
<dbReference type="PROSITE" id="PS51168">
    <property type="entry name" value="CHORISMATE_MUT_2"/>
    <property type="match status" value="1"/>
</dbReference>
<dbReference type="GO" id="GO:0046417">
    <property type="term" value="P:chorismate metabolic process"/>
    <property type="evidence" value="ECO:0007669"/>
    <property type="project" value="InterPro"/>
</dbReference>
<keyword evidence="2 4" id="KW-0413">Isomerase</keyword>
<dbReference type="RefSeq" id="WP_131163783.1">
    <property type="nucleotide sequence ID" value="NZ_CP076657.1"/>
</dbReference>
<dbReference type="GO" id="GO:0005737">
    <property type="term" value="C:cytoplasm"/>
    <property type="evidence" value="ECO:0007669"/>
    <property type="project" value="InterPro"/>
</dbReference>
<evidence type="ECO:0000256" key="2">
    <source>
        <dbReference type="ARBA" id="ARBA00023235"/>
    </source>
</evidence>
<dbReference type="GO" id="GO:0004106">
    <property type="term" value="F:chorismate mutase activity"/>
    <property type="evidence" value="ECO:0007669"/>
    <property type="project" value="UniProtKB-EC"/>
</dbReference>
<dbReference type="NCBIfam" id="TIGR01807">
    <property type="entry name" value="CM_P2"/>
    <property type="match status" value="1"/>
</dbReference>
<dbReference type="AlphaFoldDB" id="A0A4Q9JWZ5"/>
<gene>
    <name evidence="4" type="primary">pheA</name>
    <name evidence="4" type="ORF">DU473_02720</name>
</gene>
<name>A0A4Q9JWZ5_9BACT</name>
<organism evidence="4 5">
    <name type="scientific">Campylobacter novaezeelandiae</name>
    <dbReference type="NCBI Taxonomy" id="2267891"/>
    <lineage>
        <taxon>Bacteria</taxon>
        <taxon>Pseudomonadati</taxon>
        <taxon>Campylobacterota</taxon>
        <taxon>Epsilonproteobacteria</taxon>
        <taxon>Campylobacterales</taxon>
        <taxon>Campylobacteraceae</taxon>
        <taxon>Campylobacter</taxon>
    </lineage>
</organism>
<reference evidence="4 5" key="1">
    <citation type="submission" date="2018-07" db="EMBL/GenBank/DDBJ databases">
        <title>Campylobacter zealandensis sp. nov., isolated from birds and water in New Zealand.</title>
        <authorList>
            <person name="Wilkinson D.A."/>
            <person name="Biggs P.J."/>
            <person name="French N.P."/>
            <person name="Midwinter A.C."/>
        </authorList>
    </citation>
    <scope>NUCLEOTIDE SEQUENCE [LARGE SCALE GENOMIC DNA]</scope>
    <source>
        <strain evidence="4 5">B423b</strain>
    </source>
</reference>
<dbReference type="SMART" id="SM00830">
    <property type="entry name" value="CM_2"/>
    <property type="match status" value="1"/>
</dbReference>
<dbReference type="InterPro" id="IPR036263">
    <property type="entry name" value="Chorismate_II_sf"/>
</dbReference>
<sequence>MQDLNELRAQIDALDDQILYLLDKRMSYVKEIGKIKQSNAQEIYDHKREEYILDRLNNVKYKFLNSNMIKSIYREIFFISKQIQNLD</sequence>
<accession>A0A4Q9JWZ5</accession>
<dbReference type="SUPFAM" id="SSF48600">
    <property type="entry name" value="Chorismate mutase II"/>
    <property type="match status" value="1"/>
</dbReference>
<evidence type="ECO:0000256" key="1">
    <source>
        <dbReference type="ARBA" id="ARBA00012404"/>
    </source>
</evidence>
<dbReference type="Pfam" id="PF01817">
    <property type="entry name" value="CM_2"/>
    <property type="match status" value="1"/>
</dbReference>
<dbReference type="InterPro" id="IPR051331">
    <property type="entry name" value="Chorismate_mutase-related"/>
</dbReference>
<evidence type="ECO:0000259" key="3">
    <source>
        <dbReference type="PROSITE" id="PS51168"/>
    </source>
</evidence>
<keyword evidence="5" id="KW-1185">Reference proteome</keyword>
<evidence type="ECO:0000313" key="4">
    <source>
        <dbReference type="EMBL" id="TBR81809.1"/>
    </source>
</evidence>
<dbReference type="EC" id="5.4.99.5" evidence="1"/>
<dbReference type="Proteomes" id="UP000292583">
    <property type="component" value="Unassembled WGS sequence"/>
</dbReference>
<proteinExistence type="predicted"/>
<dbReference type="GO" id="GO:0009697">
    <property type="term" value="P:salicylic acid biosynthetic process"/>
    <property type="evidence" value="ECO:0007669"/>
    <property type="project" value="TreeGrafter"/>
</dbReference>